<dbReference type="PANTHER" id="PTHR43884">
    <property type="entry name" value="ACYL-COA DEHYDROGENASE"/>
    <property type="match status" value="1"/>
</dbReference>
<dbReference type="Pfam" id="PF08028">
    <property type="entry name" value="Acyl-CoA_dh_2"/>
    <property type="match status" value="1"/>
</dbReference>
<keyword evidence="5" id="KW-1185">Reference proteome</keyword>
<accession>A0A1C4YSS2</accession>
<dbReference type="PIRSF" id="PIRSF016578">
    <property type="entry name" value="HsaA"/>
    <property type="match status" value="1"/>
</dbReference>
<dbReference type="Proteomes" id="UP000183585">
    <property type="component" value="Unassembled WGS sequence"/>
</dbReference>
<evidence type="ECO:0000313" key="5">
    <source>
        <dbReference type="Proteomes" id="UP000183585"/>
    </source>
</evidence>
<feature type="domain" description="Acyl-CoA dehydrogenase C-terminal" evidence="3">
    <location>
        <begin position="249"/>
        <end position="370"/>
    </location>
</feature>
<dbReference type="InterPro" id="IPR013107">
    <property type="entry name" value="Acyl-CoA_DH_C"/>
</dbReference>
<sequence length="410" mass="43792">MSAESAPRAERFLGMVRGLSESCARRAAKYDESAEFPYESFDALRKSGYLGLTVPVELGGLGGDLRDLVVTQERLAAGCASTALTVNMHLSMAGQLARNWRTTPNEAAERMLRDIAGGDVVLGGATAEPGHPLVRSTGSRASRVDGGFVVSGLKTFGTGSAVMTHMTSMAVHEEHPGGPRLLVFRIPIDAAGVEILAGTWNTSGMRATRSENIALRDVFVPDEAVLLAFPVGSLDGSLLQNLWGWSMPTFGAVYLGVAVGAFEHCLADVRRRGWEARPFVRTTITECTLLVESARAVLRQTAEEVMGNDLWTRMTIQQGMSRVVLAKVLATNHAVAVVDRVVQLVGSAALRAGSVYDRALRDVRAGTMHPYSNADAHELISATCLGIQVAEEHPPLRTALADPSDPLTTS</sequence>
<dbReference type="InterPro" id="IPR046373">
    <property type="entry name" value="Acyl-CoA_Oxase/DH_mid-dom_sf"/>
</dbReference>
<reference evidence="5" key="1">
    <citation type="submission" date="2016-06" db="EMBL/GenBank/DDBJ databases">
        <authorList>
            <person name="Varghese N."/>
            <person name="Submissions Spin"/>
        </authorList>
    </citation>
    <scope>NUCLEOTIDE SEQUENCE [LARGE SCALE GENOMIC DNA]</scope>
    <source>
        <strain evidence="5">DSM 43168</strain>
    </source>
</reference>
<name>A0A1C4YSS2_9ACTN</name>
<organism evidence="4 5">
    <name type="scientific">Micromonospora carbonacea</name>
    <dbReference type="NCBI Taxonomy" id="47853"/>
    <lineage>
        <taxon>Bacteria</taxon>
        <taxon>Bacillati</taxon>
        <taxon>Actinomycetota</taxon>
        <taxon>Actinomycetes</taxon>
        <taxon>Micromonosporales</taxon>
        <taxon>Micromonosporaceae</taxon>
        <taxon>Micromonospora</taxon>
    </lineage>
</organism>
<dbReference type="InterPro" id="IPR036250">
    <property type="entry name" value="AcylCo_DH-like_C"/>
</dbReference>
<dbReference type="InterPro" id="IPR009100">
    <property type="entry name" value="AcylCoA_DH/oxidase_NM_dom_sf"/>
</dbReference>
<dbReference type="Gene3D" id="2.40.110.10">
    <property type="entry name" value="Butyryl-CoA Dehydrogenase, subunit A, domain 2"/>
    <property type="match status" value="1"/>
</dbReference>
<dbReference type="PANTHER" id="PTHR43884:SF25">
    <property type="entry name" value="ACYL-COA DEHYDROGENASE YDBM-RELATED"/>
    <property type="match status" value="1"/>
</dbReference>
<dbReference type="GO" id="GO:0050660">
    <property type="term" value="F:flavin adenine dinucleotide binding"/>
    <property type="evidence" value="ECO:0007669"/>
    <property type="project" value="InterPro"/>
</dbReference>
<keyword evidence="1" id="KW-0560">Oxidoreductase</keyword>
<protein>
    <submittedName>
        <fullName evidence="4">Acyl-CoA dehydrogenase</fullName>
    </submittedName>
</protein>
<dbReference type="Pfam" id="PF02771">
    <property type="entry name" value="Acyl-CoA_dh_N"/>
    <property type="match status" value="1"/>
</dbReference>
<proteinExistence type="predicted"/>
<evidence type="ECO:0000256" key="1">
    <source>
        <dbReference type="ARBA" id="ARBA00023002"/>
    </source>
</evidence>
<dbReference type="InterPro" id="IPR037069">
    <property type="entry name" value="AcylCoA_DH/ox_N_sf"/>
</dbReference>
<dbReference type="AlphaFoldDB" id="A0A1C4YSS2"/>
<evidence type="ECO:0000259" key="2">
    <source>
        <dbReference type="Pfam" id="PF02771"/>
    </source>
</evidence>
<evidence type="ECO:0000259" key="3">
    <source>
        <dbReference type="Pfam" id="PF08028"/>
    </source>
</evidence>
<evidence type="ECO:0000313" key="4">
    <source>
        <dbReference type="EMBL" id="SCF23687.1"/>
    </source>
</evidence>
<dbReference type="GO" id="GO:0003995">
    <property type="term" value="F:acyl-CoA dehydrogenase activity"/>
    <property type="evidence" value="ECO:0007669"/>
    <property type="project" value="TreeGrafter"/>
</dbReference>
<dbReference type="Gene3D" id="1.20.140.10">
    <property type="entry name" value="Butyryl-CoA Dehydrogenase, subunit A, domain 3"/>
    <property type="match status" value="1"/>
</dbReference>
<dbReference type="SUPFAM" id="SSF47203">
    <property type="entry name" value="Acyl-CoA dehydrogenase C-terminal domain-like"/>
    <property type="match status" value="1"/>
</dbReference>
<gene>
    <name evidence="4" type="ORF">GA0070563_106398</name>
</gene>
<dbReference type="SUPFAM" id="SSF56645">
    <property type="entry name" value="Acyl-CoA dehydrogenase NM domain-like"/>
    <property type="match status" value="1"/>
</dbReference>
<feature type="domain" description="Acyl-CoA dehydrogenase/oxidase N-terminal" evidence="2">
    <location>
        <begin position="16"/>
        <end position="116"/>
    </location>
</feature>
<dbReference type="Gene3D" id="1.10.540.10">
    <property type="entry name" value="Acyl-CoA dehydrogenase/oxidase, N-terminal domain"/>
    <property type="match status" value="1"/>
</dbReference>
<dbReference type="InterPro" id="IPR013786">
    <property type="entry name" value="AcylCoA_DH/ox_N"/>
</dbReference>
<dbReference type="EMBL" id="FMCT01000006">
    <property type="protein sequence ID" value="SCF23687.1"/>
    <property type="molecule type" value="Genomic_DNA"/>
</dbReference>